<organism evidence="8 9">
    <name type="scientific">Halomonas caseinilytica</name>
    <dbReference type="NCBI Taxonomy" id="438744"/>
    <lineage>
        <taxon>Bacteria</taxon>
        <taxon>Pseudomonadati</taxon>
        <taxon>Pseudomonadota</taxon>
        <taxon>Gammaproteobacteria</taxon>
        <taxon>Oceanospirillales</taxon>
        <taxon>Halomonadaceae</taxon>
        <taxon>Halomonas</taxon>
    </lineage>
</organism>
<comment type="subcellular location">
    <subcellularLocation>
        <location evidence="1">Membrane</location>
        <topology evidence="1">Multi-pass membrane protein</topology>
    </subcellularLocation>
</comment>
<feature type="transmembrane region" description="Helical" evidence="7">
    <location>
        <begin position="224"/>
        <end position="242"/>
    </location>
</feature>
<feature type="region of interest" description="Disordered" evidence="6">
    <location>
        <begin position="1"/>
        <end position="36"/>
    </location>
</feature>
<dbReference type="PANTHER" id="PTHR30618:SF0">
    <property type="entry name" value="PURINE-URACIL PERMEASE NCS1"/>
    <property type="match status" value="1"/>
</dbReference>
<feature type="transmembrane region" description="Helical" evidence="7">
    <location>
        <begin position="263"/>
        <end position="283"/>
    </location>
</feature>
<dbReference type="InterPro" id="IPR001248">
    <property type="entry name" value="Pur-cyt_permease"/>
</dbReference>
<keyword evidence="4 7" id="KW-1133">Transmembrane helix</keyword>
<dbReference type="EMBL" id="FRAL01000005">
    <property type="protein sequence ID" value="SHK73145.1"/>
    <property type="molecule type" value="Genomic_DNA"/>
</dbReference>
<evidence type="ECO:0000256" key="2">
    <source>
        <dbReference type="ARBA" id="ARBA00008974"/>
    </source>
</evidence>
<dbReference type="GO" id="GO:0015205">
    <property type="term" value="F:nucleobase transmembrane transporter activity"/>
    <property type="evidence" value="ECO:0007669"/>
    <property type="project" value="TreeGrafter"/>
</dbReference>
<feature type="transmembrane region" description="Helical" evidence="7">
    <location>
        <begin position="303"/>
        <end position="326"/>
    </location>
</feature>
<sequence>MAPSPSGAPNGAKTATDPAMPPAPESGTKAAGNESLAPQQTRIMGRTSYLLAWFGGCVSIGTFTMGSSVVGSLNLIQATLAIAIGCFVIGLALALNGAPGYKYGIPFMVQARSAFGFSGTRLPGLVRAVPAIVWYGFQSWIGAGALNMVSATLFGFDNLVFFFITFQLLQIALSVLGFQGIKWLENIGSAFILCSLVYMFYSTVQRYGDELSASMLTMEGSWGLPFWGATMLFLGIYSTMMLNVSDYSREHKEGTGPGLLTTIYAMSILPCTLFMGLIGYMVSEATGVADPVKVFANAVDNTPLLMTTLLFIAFAQVTTNVLNNVVPPTYVLMDAFKLKFRTATVIVGLLAFATFPWELVKDESAAGLQMFVQTYSAFLGPIFAVLVVDYYLIRRRTLDLGKLYDENGPYRGVNVAALVATAVGVIAAFSISTVSWYASLIPAGLTYYLLMRYWAPCQRFRD</sequence>
<dbReference type="PANTHER" id="PTHR30618">
    <property type="entry name" value="NCS1 FAMILY PURINE/PYRIMIDINE TRANSPORTER"/>
    <property type="match status" value="1"/>
</dbReference>
<evidence type="ECO:0000256" key="3">
    <source>
        <dbReference type="ARBA" id="ARBA00022692"/>
    </source>
</evidence>
<evidence type="ECO:0000313" key="9">
    <source>
        <dbReference type="Proteomes" id="UP000184248"/>
    </source>
</evidence>
<feature type="transmembrane region" description="Helical" evidence="7">
    <location>
        <begin position="375"/>
        <end position="393"/>
    </location>
</feature>
<feature type="transmembrane region" description="Helical" evidence="7">
    <location>
        <begin position="437"/>
        <end position="455"/>
    </location>
</feature>
<dbReference type="Pfam" id="PF02133">
    <property type="entry name" value="Transp_cyt_pur"/>
    <property type="match status" value="1"/>
</dbReference>
<feature type="transmembrane region" description="Helical" evidence="7">
    <location>
        <begin position="413"/>
        <end position="431"/>
    </location>
</feature>
<keyword evidence="9" id="KW-1185">Reference proteome</keyword>
<dbReference type="Gene3D" id="1.10.4160.10">
    <property type="entry name" value="Hydantoin permease"/>
    <property type="match status" value="1"/>
</dbReference>
<evidence type="ECO:0000256" key="7">
    <source>
        <dbReference type="SAM" id="Phobius"/>
    </source>
</evidence>
<evidence type="ECO:0000313" key="8">
    <source>
        <dbReference type="EMBL" id="SHK73145.1"/>
    </source>
</evidence>
<name>A0A1M6UVE4_9GAMM</name>
<evidence type="ECO:0000256" key="1">
    <source>
        <dbReference type="ARBA" id="ARBA00004141"/>
    </source>
</evidence>
<dbReference type="AlphaFoldDB" id="A0A1M6UVE4"/>
<evidence type="ECO:0000256" key="6">
    <source>
        <dbReference type="SAM" id="MobiDB-lite"/>
    </source>
</evidence>
<gene>
    <name evidence="8" type="ORF">SAMN05192556_10511</name>
</gene>
<feature type="transmembrane region" description="Helical" evidence="7">
    <location>
        <begin position="75"/>
        <end position="95"/>
    </location>
</feature>
<reference evidence="9" key="1">
    <citation type="submission" date="2016-11" db="EMBL/GenBank/DDBJ databases">
        <authorList>
            <person name="Varghese N."/>
            <person name="Submissions S."/>
        </authorList>
    </citation>
    <scope>NUCLEOTIDE SEQUENCE [LARGE SCALE GENOMIC DNA]</scope>
    <source>
        <strain evidence="9">ALO Sharm</strain>
    </source>
</reference>
<comment type="similarity">
    <text evidence="2">Belongs to the purine-cytosine permease (2.A.39) family.</text>
</comment>
<dbReference type="InterPro" id="IPR045225">
    <property type="entry name" value="Uracil/uridine/allantoin_perm"/>
</dbReference>
<protein>
    <submittedName>
        <fullName evidence="8">Nucleobase:cation symporter-1, NCS1 family</fullName>
    </submittedName>
</protein>
<feature type="transmembrane region" description="Helical" evidence="7">
    <location>
        <begin position="159"/>
        <end position="176"/>
    </location>
</feature>
<accession>A0A1M6UVE4</accession>
<evidence type="ECO:0000256" key="4">
    <source>
        <dbReference type="ARBA" id="ARBA00022989"/>
    </source>
</evidence>
<proteinExistence type="inferred from homology"/>
<keyword evidence="3 7" id="KW-0812">Transmembrane</keyword>
<keyword evidence="5 7" id="KW-0472">Membrane</keyword>
<feature type="transmembrane region" description="Helical" evidence="7">
    <location>
        <begin position="49"/>
        <end position="69"/>
    </location>
</feature>
<dbReference type="CDD" id="cd10323">
    <property type="entry name" value="SLC-NCS1sbd"/>
    <property type="match status" value="1"/>
</dbReference>
<dbReference type="Proteomes" id="UP000184248">
    <property type="component" value="Unassembled WGS sequence"/>
</dbReference>
<feature type="transmembrane region" description="Helical" evidence="7">
    <location>
        <begin position="338"/>
        <end position="355"/>
    </location>
</feature>
<feature type="transmembrane region" description="Helical" evidence="7">
    <location>
        <begin position="131"/>
        <end position="153"/>
    </location>
</feature>
<feature type="transmembrane region" description="Helical" evidence="7">
    <location>
        <begin position="183"/>
        <end position="204"/>
    </location>
</feature>
<evidence type="ECO:0000256" key="5">
    <source>
        <dbReference type="ARBA" id="ARBA00023136"/>
    </source>
</evidence>
<dbReference type="GO" id="GO:0005886">
    <property type="term" value="C:plasma membrane"/>
    <property type="evidence" value="ECO:0007669"/>
    <property type="project" value="TreeGrafter"/>
</dbReference>